<feature type="active site" description="Proton acceptor" evidence="15">
    <location>
        <position position="316"/>
    </location>
</feature>
<keyword evidence="14 17" id="KW-0998">Cell outer membrane</keyword>
<protein>
    <recommendedName>
        <fullName evidence="17">Phospholipase A1</fullName>
        <ecNumber evidence="17">3.1.1.32</ecNumber>
        <ecNumber evidence="17">3.1.1.4</ecNumber>
    </recommendedName>
    <alternativeName>
        <fullName evidence="17">Phosphatidylcholine 1-acylhydrolase</fullName>
    </alternativeName>
</protein>
<dbReference type="EMBL" id="NEVK01000006">
    <property type="protein sequence ID" value="OZI17978.1"/>
    <property type="molecule type" value="Genomic_DNA"/>
</dbReference>
<gene>
    <name evidence="18" type="ORF">CAL19_12940</name>
</gene>
<feature type="binding site" description="in dimeric form" evidence="16">
    <location>
        <position position="279"/>
    </location>
    <ligand>
        <name>Ca(2+)</name>
        <dbReference type="ChEBI" id="CHEBI:29108"/>
        <label>1</label>
    </ligand>
</feature>
<comment type="cofactor">
    <cofactor evidence="17">
        <name>Ca(2+)</name>
        <dbReference type="ChEBI" id="CHEBI:29108"/>
    </cofactor>
    <text evidence="17">Binds 1 Ca(2+) ion per monomer. In the dimeric form the Ca(2+) is bound by different amino acids with binding of each Ca(2+) shared with ligands coming from each monomer. The Ca(2+) ion may have a role in catalysis.</text>
</comment>
<comment type="catalytic activity">
    <reaction evidence="1 17">
        <text>a 1,2-diacyl-sn-glycero-3-phosphocholine + H2O = a 2-acyl-sn-glycero-3-phosphocholine + a fatty acid + H(+)</text>
        <dbReference type="Rhea" id="RHEA:18689"/>
        <dbReference type="ChEBI" id="CHEBI:15377"/>
        <dbReference type="ChEBI" id="CHEBI:15378"/>
        <dbReference type="ChEBI" id="CHEBI:28868"/>
        <dbReference type="ChEBI" id="CHEBI:57643"/>
        <dbReference type="ChEBI" id="CHEBI:57875"/>
        <dbReference type="EC" id="3.1.1.32"/>
    </reaction>
</comment>
<evidence type="ECO:0000256" key="13">
    <source>
        <dbReference type="ARBA" id="ARBA00023136"/>
    </source>
</evidence>
<dbReference type="Pfam" id="PF02253">
    <property type="entry name" value="PLA1"/>
    <property type="match status" value="1"/>
</dbReference>
<evidence type="ECO:0000256" key="2">
    <source>
        <dbReference type="ARBA" id="ARBA00001604"/>
    </source>
</evidence>
<dbReference type="InterPro" id="IPR003187">
    <property type="entry name" value="PLipase_A1"/>
</dbReference>
<evidence type="ECO:0000256" key="1">
    <source>
        <dbReference type="ARBA" id="ARBA00000111"/>
    </source>
</evidence>
<evidence type="ECO:0000256" key="3">
    <source>
        <dbReference type="ARBA" id="ARBA00010525"/>
    </source>
</evidence>
<keyword evidence="19" id="KW-1185">Reference proteome</keyword>
<evidence type="ECO:0000256" key="5">
    <source>
        <dbReference type="ARBA" id="ARBA00022452"/>
    </source>
</evidence>
<dbReference type="EC" id="3.1.1.4" evidence="17"/>
<evidence type="ECO:0000256" key="9">
    <source>
        <dbReference type="ARBA" id="ARBA00022801"/>
    </source>
</evidence>
<keyword evidence="9 17" id="KW-0378">Hydrolase</keyword>
<evidence type="ECO:0000313" key="18">
    <source>
        <dbReference type="EMBL" id="OZI17978.1"/>
    </source>
</evidence>
<dbReference type="PANTHER" id="PTHR40457">
    <property type="entry name" value="PHOSPHOLIPASE A1"/>
    <property type="match status" value="1"/>
</dbReference>
<evidence type="ECO:0000256" key="10">
    <source>
        <dbReference type="ARBA" id="ARBA00022837"/>
    </source>
</evidence>
<dbReference type="Gene3D" id="2.40.230.10">
    <property type="entry name" value="Phospholipase A1"/>
    <property type="match status" value="1"/>
</dbReference>
<comment type="subcellular location">
    <subcellularLocation>
        <location evidence="17">Cell outer membrane</location>
        <topology evidence="17">Multi-pass membrane protein</topology>
    </subcellularLocation>
    <text evidence="17">One of the very few enzymes located there.</text>
</comment>
<dbReference type="Proteomes" id="UP000216947">
    <property type="component" value="Unassembled WGS sequence"/>
</dbReference>
<evidence type="ECO:0000256" key="16">
    <source>
        <dbReference type="PIRSR" id="PIRSR603187-2"/>
    </source>
</evidence>
<keyword evidence="5" id="KW-1134">Transmembrane beta strand</keyword>
<evidence type="ECO:0000313" key="19">
    <source>
        <dbReference type="Proteomes" id="UP000216947"/>
    </source>
</evidence>
<keyword evidence="6" id="KW-0812">Transmembrane</keyword>
<keyword evidence="11 17" id="KW-0442">Lipid degradation</keyword>
<evidence type="ECO:0000256" key="15">
    <source>
        <dbReference type="PIRSR" id="PIRSR603187-1"/>
    </source>
</evidence>
<comment type="caution">
    <text evidence="18">The sequence shown here is derived from an EMBL/GenBank/DDBJ whole genome shotgun (WGS) entry which is preliminary data.</text>
</comment>
<evidence type="ECO:0000256" key="6">
    <source>
        <dbReference type="ARBA" id="ARBA00022692"/>
    </source>
</evidence>
<evidence type="ECO:0000256" key="4">
    <source>
        <dbReference type="ARBA" id="ARBA00011702"/>
    </source>
</evidence>
<comment type="catalytic activity">
    <reaction evidence="2 17">
        <text>a 1,2-diacyl-sn-glycero-3-phosphocholine + H2O = a 1-acyl-sn-glycero-3-phosphocholine + a fatty acid + H(+)</text>
        <dbReference type="Rhea" id="RHEA:15801"/>
        <dbReference type="ChEBI" id="CHEBI:15377"/>
        <dbReference type="ChEBI" id="CHEBI:15378"/>
        <dbReference type="ChEBI" id="CHEBI:28868"/>
        <dbReference type="ChEBI" id="CHEBI:57643"/>
        <dbReference type="ChEBI" id="CHEBI:58168"/>
        <dbReference type="EC" id="3.1.1.4"/>
    </reaction>
</comment>
<dbReference type="GO" id="GO:0016042">
    <property type="term" value="P:lipid catabolic process"/>
    <property type="evidence" value="ECO:0007669"/>
    <property type="project" value="UniProtKB-KW"/>
</dbReference>
<evidence type="ECO:0000256" key="8">
    <source>
        <dbReference type="ARBA" id="ARBA00022729"/>
    </source>
</evidence>
<keyword evidence="7 16" id="KW-0479">Metal-binding</keyword>
<evidence type="ECO:0000256" key="11">
    <source>
        <dbReference type="ARBA" id="ARBA00022963"/>
    </source>
</evidence>
<keyword evidence="13" id="KW-0472">Membrane</keyword>
<keyword evidence="12 17" id="KW-0443">Lipid metabolism</keyword>
<name>A0A261QYW3_9BORD</name>
<dbReference type="GO" id="GO:0009279">
    <property type="term" value="C:cell outer membrane"/>
    <property type="evidence" value="ECO:0007669"/>
    <property type="project" value="UniProtKB-SubCell"/>
</dbReference>
<sequence>MRLQSGPVSVLHCLGRISSNRDMFLYRTYLSAFARPALAAALLAAGAPAVAGVTYQLGRPSAAPGETVQIQAVFFNDGDAVARWEPADQLVVQWRGADGAIIRSLATLADGGAPLSIPVNNFARVAWSTVVPYQASGLQALAIEGEPTMMALDVTGRETGTLASVPAEGPVIDPQTGEPVPVAAVTAAGAQPDVGPAPTDAAQAEHRAQPTAFDHFRSALSEYQPMYFAVGTRGRTTARFQISAKYRLFTPTGGRPATFGENFYLGYTQTSLWDLQGDSMPFVDTTFNPSVFWLSDKLWTSSGQNWRLGLNTGVEHMSNGKSGDESRSLNDAYVAPALHYRFDSGSTLTFSPKIKAYFDVEDENPDYSDYAGHVDWQLRWAQDNGAVVSALYRQGASSRRTTQLDFAWPLRRTWLNMNGYLHLQYFNGYGETLLGYNRRNESQFRVGLSIVP</sequence>
<proteinExistence type="inferred from homology"/>
<feature type="binding site" description="in dimeric form" evidence="16">
    <location>
        <position position="326"/>
    </location>
    <ligand>
        <name>Ca(2+)</name>
        <dbReference type="ChEBI" id="CHEBI:29108"/>
        <label>1</label>
    </ligand>
</feature>
<keyword evidence="10 16" id="KW-0106">Calcium</keyword>
<dbReference type="GO" id="GO:0046872">
    <property type="term" value="F:metal ion binding"/>
    <property type="evidence" value="ECO:0007669"/>
    <property type="project" value="UniProtKB-KW"/>
</dbReference>
<keyword evidence="8" id="KW-0732">Signal</keyword>
<evidence type="ECO:0000256" key="7">
    <source>
        <dbReference type="ARBA" id="ARBA00022723"/>
    </source>
</evidence>
<comment type="subunit">
    <text evidence="4 17">Homodimer; dimerization is reversible, and the dimeric form is the active one.</text>
</comment>
<evidence type="ECO:0000256" key="12">
    <source>
        <dbReference type="ARBA" id="ARBA00023098"/>
    </source>
</evidence>
<dbReference type="EC" id="3.1.1.32" evidence="17"/>
<dbReference type="PANTHER" id="PTHR40457:SF1">
    <property type="entry name" value="PHOSPHOLIPASE A1"/>
    <property type="match status" value="1"/>
</dbReference>
<comment type="function">
    <text evidence="17">Hydrolysis of phosphatidylcholine with phospholipase A2 (EC 3.1.1.4) and phospholipase A1 (EC 3.1.1.32) activities.</text>
</comment>
<dbReference type="PRINTS" id="PR01486">
    <property type="entry name" value="PHPHLIPASEA1"/>
</dbReference>
<dbReference type="SUPFAM" id="SSF56931">
    <property type="entry name" value="Outer membrane phospholipase A (OMPLA)"/>
    <property type="match status" value="1"/>
</dbReference>
<accession>A0A261QYW3</accession>
<evidence type="ECO:0000256" key="14">
    <source>
        <dbReference type="ARBA" id="ARBA00023237"/>
    </source>
</evidence>
<comment type="similarity">
    <text evidence="3 17">Belongs to the phospholipase A1 family.</text>
</comment>
<dbReference type="GO" id="GO:0008970">
    <property type="term" value="F:phospholipase A1 activity"/>
    <property type="evidence" value="ECO:0007669"/>
    <property type="project" value="UniProtKB-EC"/>
</dbReference>
<organism evidence="18 19">
    <name type="scientific">Bordetella genomosp. 7</name>
    <dbReference type="NCBI Taxonomy" id="1416805"/>
    <lineage>
        <taxon>Bacteria</taxon>
        <taxon>Pseudomonadati</taxon>
        <taxon>Pseudomonadota</taxon>
        <taxon>Betaproteobacteria</taxon>
        <taxon>Burkholderiales</taxon>
        <taxon>Alcaligenaceae</taxon>
        <taxon>Bordetella</taxon>
    </lineage>
</organism>
<evidence type="ECO:0000256" key="17">
    <source>
        <dbReference type="RuleBase" id="RU366027"/>
    </source>
</evidence>
<feature type="active site" description="Nucleophile" evidence="15">
    <location>
        <position position="318"/>
    </location>
</feature>
<dbReference type="GO" id="GO:0004623">
    <property type="term" value="F:phospholipase A2 activity"/>
    <property type="evidence" value="ECO:0007669"/>
    <property type="project" value="UniProtKB-EC"/>
</dbReference>
<reference evidence="19" key="1">
    <citation type="submission" date="2017-05" db="EMBL/GenBank/DDBJ databases">
        <title>Complete and WGS of Bordetella genogroups.</title>
        <authorList>
            <person name="Spilker T."/>
            <person name="Lipuma J."/>
        </authorList>
    </citation>
    <scope>NUCLEOTIDE SEQUENCE [LARGE SCALE GENOMIC DNA]</scope>
    <source>
        <strain evidence="19">AU18089</strain>
    </source>
</reference>
<dbReference type="InterPro" id="IPR036541">
    <property type="entry name" value="PLipase_A1_sf"/>
</dbReference>
<dbReference type="AlphaFoldDB" id="A0A261QYW3"/>